<feature type="domain" description="Deoxynucleoside kinase" evidence="2">
    <location>
        <begin position="148"/>
        <end position="345"/>
    </location>
</feature>
<dbReference type="EMBL" id="GDKF01008728">
    <property type="protein sequence ID" value="JAT69894.1"/>
    <property type="molecule type" value="Transcribed_RNA"/>
</dbReference>
<proteinExistence type="predicted"/>
<evidence type="ECO:0000256" key="1">
    <source>
        <dbReference type="SAM" id="SignalP"/>
    </source>
</evidence>
<name>A0A1D1ZSE7_AUXPR</name>
<dbReference type="SUPFAM" id="SSF52540">
    <property type="entry name" value="P-loop containing nucleoside triphosphate hydrolases"/>
    <property type="match status" value="1"/>
</dbReference>
<feature type="chain" id="PRO_5012000574" description="Deoxynucleoside kinase domain-containing protein" evidence="1">
    <location>
        <begin position="16"/>
        <end position="512"/>
    </location>
</feature>
<dbReference type="PANTHER" id="PTHR10513:SF35">
    <property type="entry name" value="DEOXYADENOSINE KINASE"/>
    <property type="match status" value="1"/>
</dbReference>
<dbReference type="InterPro" id="IPR027417">
    <property type="entry name" value="P-loop_NTPase"/>
</dbReference>
<dbReference type="PANTHER" id="PTHR10513">
    <property type="entry name" value="DEOXYNUCLEOSIDE KINASE"/>
    <property type="match status" value="1"/>
</dbReference>
<protein>
    <recommendedName>
        <fullName evidence="2">Deoxynucleoside kinase domain-containing protein</fullName>
    </recommendedName>
</protein>
<reference evidence="3" key="1">
    <citation type="submission" date="2015-08" db="EMBL/GenBank/DDBJ databases">
        <authorList>
            <person name="Babu N.S."/>
            <person name="Beckwith C.J."/>
            <person name="Beseler K.G."/>
            <person name="Brison A."/>
            <person name="Carone J.V."/>
            <person name="Caskin T.P."/>
            <person name="Diamond M."/>
            <person name="Durham M.E."/>
            <person name="Foxe J.M."/>
            <person name="Go M."/>
            <person name="Henderson B.A."/>
            <person name="Jones I.B."/>
            <person name="McGettigan J.A."/>
            <person name="Micheletti S.J."/>
            <person name="Nasrallah M.E."/>
            <person name="Ortiz D."/>
            <person name="Piller C.R."/>
            <person name="Privatt S.R."/>
            <person name="Schneider S.L."/>
            <person name="Sharp S."/>
            <person name="Smith T.C."/>
            <person name="Stanton J.D."/>
            <person name="Ullery H.E."/>
            <person name="Wilson R.J."/>
            <person name="Serrano M.G."/>
            <person name="Buck G."/>
            <person name="Lee V."/>
            <person name="Wang Y."/>
            <person name="Carvalho R."/>
            <person name="Voegtly L."/>
            <person name="Shi R."/>
            <person name="Duckworth R."/>
            <person name="Johnson A."/>
            <person name="Loviza R."/>
            <person name="Walstead R."/>
            <person name="Shah Z."/>
            <person name="Kiflezghi M."/>
            <person name="Wade K."/>
            <person name="Ball S.L."/>
            <person name="Bradley K.W."/>
            <person name="Asai D.J."/>
            <person name="Bowman C.A."/>
            <person name="Russell D.A."/>
            <person name="Pope W.H."/>
            <person name="Jacobs-Sera D."/>
            <person name="Hendrix R.W."/>
            <person name="Hatfull G.F."/>
        </authorList>
    </citation>
    <scope>NUCLEOTIDE SEQUENCE</scope>
</reference>
<dbReference type="GO" id="GO:0005737">
    <property type="term" value="C:cytoplasm"/>
    <property type="evidence" value="ECO:0007669"/>
    <property type="project" value="TreeGrafter"/>
</dbReference>
<dbReference type="Gene3D" id="3.40.50.300">
    <property type="entry name" value="P-loop containing nucleotide triphosphate hydrolases"/>
    <property type="match status" value="1"/>
</dbReference>
<evidence type="ECO:0000259" key="2">
    <source>
        <dbReference type="Pfam" id="PF01712"/>
    </source>
</evidence>
<dbReference type="AlphaFoldDB" id="A0A1D1ZSE7"/>
<keyword evidence="1" id="KW-0732">Signal</keyword>
<dbReference type="InterPro" id="IPR050566">
    <property type="entry name" value="Deoxyribonucleoside_kinase"/>
</dbReference>
<dbReference type="CDD" id="cd01673">
    <property type="entry name" value="dNK"/>
    <property type="match status" value="1"/>
</dbReference>
<dbReference type="GO" id="GO:0019136">
    <property type="term" value="F:deoxynucleoside kinase activity"/>
    <property type="evidence" value="ECO:0007669"/>
    <property type="project" value="TreeGrafter"/>
</dbReference>
<dbReference type="Pfam" id="PF01712">
    <property type="entry name" value="dNK"/>
    <property type="match status" value="1"/>
</dbReference>
<gene>
    <name evidence="3" type="ORF">g.6301</name>
</gene>
<feature type="signal peptide" evidence="1">
    <location>
        <begin position="1"/>
        <end position="15"/>
    </location>
</feature>
<accession>A0A1D1ZSE7</accession>
<organism evidence="3">
    <name type="scientific">Auxenochlorella protothecoides</name>
    <name type="common">Green microalga</name>
    <name type="synonym">Chlorella protothecoides</name>
    <dbReference type="NCBI Taxonomy" id="3075"/>
    <lineage>
        <taxon>Eukaryota</taxon>
        <taxon>Viridiplantae</taxon>
        <taxon>Chlorophyta</taxon>
        <taxon>core chlorophytes</taxon>
        <taxon>Trebouxiophyceae</taxon>
        <taxon>Chlorellales</taxon>
        <taxon>Chlorellaceae</taxon>
        <taxon>Auxenochlorella</taxon>
    </lineage>
</organism>
<dbReference type="InterPro" id="IPR031314">
    <property type="entry name" value="DNK_dom"/>
</dbReference>
<evidence type="ECO:0000313" key="3">
    <source>
        <dbReference type="EMBL" id="JAT69894.1"/>
    </source>
</evidence>
<sequence>MLGALTAVFSRAARAMPLATLPVLGTTAAAQRAVPSRVPCLRRFAITAGAGRVPDSAPSRAPPSSSDLRQLRGVGRTYEALLSAHAIDSIAALQDLYHTSLGASKDELQRFLAEVVGIRNSHHRRTVAEHVSALTWQAEAERAQRVTLAVEGNIGAGKSTFLNIMADQALELQDIIEVVPEPVEEWQSVAGAEGGEGPVNLLDRFYKDPQRYAYTFQHYVLLTRMQKERDSRSGLKPLRVLERSIFSDRMVFVRAMHESGFLQDMEVSIYDSWFNMEIGNDKLLTPNGFIYLKASPDTCIQRLRHRARAEEVGVSEEYLGSLHDKHEDWLHFGARTLSEVVEAQRHMLETVTRLRRDKQGHRTSPILEAATMEEGGEASRLRFTQPAWLVDAPASIKGNIYFLKGRDVSTGDAALSLQEDKIVNTLRDVPALMLEHGQSDILHDPEARQDYARKVKDFSEYVAKLQSAKRTQLLTQRGTLEPLACSAAFGDDLLSQRLAALNRERPRQSLLL</sequence>